<evidence type="ECO:0000313" key="7">
    <source>
        <dbReference type="Proteomes" id="UP000244893"/>
    </source>
</evidence>
<dbReference type="GO" id="GO:0004135">
    <property type="term" value="F:amylo-alpha-1,6-glucosidase activity"/>
    <property type="evidence" value="ECO:0007669"/>
    <property type="project" value="InterPro"/>
</dbReference>
<accession>A0A2V1HZH0</accession>
<dbReference type="InterPro" id="IPR006047">
    <property type="entry name" value="GH13_cat_dom"/>
</dbReference>
<dbReference type="Gene3D" id="2.60.40.1180">
    <property type="entry name" value="Golgi alpha-mannosidase II"/>
    <property type="match status" value="1"/>
</dbReference>
<protein>
    <submittedName>
        <fullName evidence="6">Glycogen debranching enzyme GlgX</fullName>
    </submittedName>
</protein>
<dbReference type="InterPro" id="IPR044505">
    <property type="entry name" value="GlgX_Isoamylase_N_E_set"/>
</dbReference>
<comment type="caution">
    <text evidence="6">The sequence shown here is derived from an EMBL/GenBank/DDBJ whole genome shotgun (WGS) entry which is preliminary data.</text>
</comment>
<dbReference type="Gene3D" id="2.60.40.10">
    <property type="entry name" value="Immunoglobulins"/>
    <property type="match status" value="1"/>
</dbReference>
<dbReference type="Pfam" id="PF02922">
    <property type="entry name" value="CBM_48"/>
    <property type="match status" value="1"/>
</dbReference>
<dbReference type="InterPro" id="IPR011837">
    <property type="entry name" value="Glycogen_debranch_GlgX"/>
</dbReference>
<dbReference type="SUPFAM" id="SSF51011">
    <property type="entry name" value="Glycosyl hydrolase domain"/>
    <property type="match status" value="1"/>
</dbReference>
<evidence type="ECO:0000256" key="2">
    <source>
        <dbReference type="ARBA" id="ARBA00022801"/>
    </source>
</evidence>
<proteinExistence type="inferred from homology"/>
<evidence type="ECO:0000256" key="4">
    <source>
        <dbReference type="SAM" id="MobiDB-lite"/>
    </source>
</evidence>
<dbReference type="SUPFAM" id="SSF81296">
    <property type="entry name" value="E set domains"/>
    <property type="match status" value="1"/>
</dbReference>
<dbReference type="InterPro" id="IPR013780">
    <property type="entry name" value="Glyco_hydro_b"/>
</dbReference>
<evidence type="ECO:0000313" key="6">
    <source>
        <dbReference type="EMBL" id="PVZ96144.1"/>
    </source>
</evidence>
<evidence type="ECO:0000256" key="1">
    <source>
        <dbReference type="ARBA" id="ARBA00008061"/>
    </source>
</evidence>
<keyword evidence="7" id="KW-1185">Reference proteome</keyword>
<gene>
    <name evidence="6" type="primary">glgX</name>
    <name evidence="6" type="ORF">DDQ50_06865</name>
</gene>
<dbReference type="CDD" id="cd11326">
    <property type="entry name" value="AmyAc_Glg_debranch"/>
    <property type="match status" value="1"/>
</dbReference>
<dbReference type="SUPFAM" id="SSF51445">
    <property type="entry name" value="(Trans)glycosidases"/>
    <property type="match status" value="1"/>
</dbReference>
<dbReference type="InterPro" id="IPR004193">
    <property type="entry name" value="Glyco_hydro_13_N"/>
</dbReference>
<dbReference type="RefSeq" id="WP_116755878.1">
    <property type="nucleotide sequence ID" value="NZ_JBHUEX010000001.1"/>
</dbReference>
<evidence type="ECO:0000256" key="3">
    <source>
        <dbReference type="ARBA" id="ARBA00023295"/>
    </source>
</evidence>
<sequence>MTSVDALQRLGVSRGDSGIPELRVWSSNASSIELVLFDDADPLWITSTAPFVREADDVWSVRSAGLTPGRRYSIRVSGPSGPQDTFNPASLLLDPYARGVVRLGPGNWRGVVVDESFDWGTTTKPAVPLDRTVIYEAHVRGLTKQSKRVPAVLRGSYAGLGHDSTVAYLKDLGVTAVELLPVHAFGSEVRLVGQGLSNYWGYNSFAFFAPHPSYASRAAQQSGPSGVLREFKQMVKSLHDAGLELLLDVVYNHTAEEGIGGPRYSFRGIDNAGYYRQTDNGQYIDTTGCGNSLDFGHEVPQRLVLDSVKYWANEMQVDGFRFDLAAALGRDARVHYDRDHPLLLALRDDPELAGVKMIAEPWDVGMGGWQTGNFPAGWSEWNDGYRGTVRDFWLSDIAAMRHYSHPPAGIGRLAGALAGSADVFPAERGPLASVNFVTAHDGFTLADLTAYNTKHNLGNGEQNRDGTSDNRSFNFGVEGETRDPRLLADRRRAMRNMMGTLLLSSGIPMITAGDEYGRTQRGNNNAYCHDSDLTWVSWLRTEWQEQLVEVTRTLLRIRRENPALRPMKYAVRDQSTPHATERSWYSAEGHRMADHDWHSPSNRTVQFLAASTPAVEKANMVLVAVHGGEYDRSIVLPVHDGITEYELLWTSADDLASGESLAAGEEYLISGPAIAVFAAHGAHDRTDR</sequence>
<dbReference type="InterPro" id="IPR013783">
    <property type="entry name" value="Ig-like_fold"/>
</dbReference>
<dbReference type="OrthoDB" id="3236218at2"/>
<organism evidence="6 7">
    <name type="scientific">Amnibacterium flavum</name>
    <dbReference type="NCBI Taxonomy" id="2173173"/>
    <lineage>
        <taxon>Bacteria</taxon>
        <taxon>Bacillati</taxon>
        <taxon>Actinomycetota</taxon>
        <taxon>Actinomycetes</taxon>
        <taxon>Micrococcales</taxon>
        <taxon>Microbacteriaceae</taxon>
        <taxon>Amnibacterium</taxon>
    </lineage>
</organism>
<keyword evidence="2" id="KW-0378">Hydrolase</keyword>
<dbReference type="EMBL" id="QEOP01000001">
    <property type="protein sequence ID" value="PVZ96144.1"/>
    <property type="molecule type" value="Genomic_DNA"/>
</dbReference>
<dbReference type="InterPro" id="IPR014756">
    <property type="entry name" value="Ig_E-set"/>
</dbReference>
<dbReference type="AlphaFoldDB" id="A0A2V1HZH0"/>
<name>A0A2V1HZH0_9MICO</name>
<dbReference type="PANTHER" id="PTHR43002">
    <property type="entry name" value="GLYCOGEN DEBRANCHING ENZYME"/>
    <property type="match status" value="1"/>
</dbReference>
<evidence type="ECO:0000259" key="5">
    <source>
        <dbReference type="SMART" id="SM00642"/>
    </source>
</evidence>
<dbReference type="Gene3D" id="3.20.20.80">
    <property type="entry name" value="Glycosidases"/>
    <property type="match status" value="1"/>
</dbReference>
<keyword evidence="3" id="KW-0326">Glycosidase</keyword>
<feature type="region of interest" description="Disordered" evidence="4">
    <location>
        <begin position="456"/>
        <end position="478"/>
    </location>
</feature>
<dbReference type="Proteomes" id="UP000244893">
    <property type="component" value="Unassembled WGS sequence"/>
</dbReference>
<dbReference type="SMART" id="SM00642">
    <property type="entry name" value="Aamy"/>
    <property type="match status" value="1"/>
</dbReference>
<feature type="domain" description="Glycosyl hydrolase family 13 catalytic" evidence="5">
    <location>
        <begin position="132"/>
        <end position="558"/>
    </location>
</feature>
<comment type="similarity">
    <text evidence="1">Belongs to the glycosyl hydrolase 13 family.</text>
</comment>
<dbReference type="GO" id="GO:0005980">
    <property type="term" value="P:glycogen catabolic process"/>
    <property type="evidence" value="ECO:0007669"/>
    <property type="project" value="InterPro"/>
</dbReference>
<reference evidence="6 7" key="1">
    <citation type="submission" date="2018-05" db="EMBL/GenBank/DDBJ databases">
        <title>Amnibacterium sp. M8JJ-5, whole genome shotgun sequence.</title>
        <authorList>
            <person name="Tuo L."/>
        </authorList>
    </citation>
    <scope>NUCLEOTIDE SEQUENCE [LARGE SCALE GENOMIC DNA]</scope>
    <source>
        <strain evidence="6 7">M8JJ-5</strain>
    </source>
</reference>
<dbReference type="CDD" id="cd02856">
    <property type="entry name" value="E_set_GDE_Isoamylase_N"/>
    <property type="match status" value="1"/>
</dbReference>
<dbReference type="InterPro" id="IPR017853">
    <property type="entry name" value="GH"/>
</dbReference>
<dbReference type="NCBIfam" id="TIGR02100">
    <property type="entry name" value="glgX_debranch"/>
    <property type="match status" value="1"/>
</dbReference>